<dbReference type="PANTHER" id="PTHR42760:SF133">
    <property type="entry name" value="3-OXOACYL-[ACYL-CARRIER-PROTEIN] REDUCTASE"/>
    <property type="match status" value="1"/>
</dbReference>
<dbReference type="NCBIfam" id="NF004817">
    <property type="entry name" value="PRK06171.1"/>
    <property type="match status" value="1"/>
</dbReference>
<evidence type="ECO:0000313" key="5">
    <source>
        <dbReference type="Proteomes" id="UP001164557"/>
    </source>
</evidence>
<dbReference type="EMBL" id="CP084389">
    <property type="protein sequence ID" value="UZX29823.1"/>
    <property type="molecule type" value="Genomic_DNA"/>
</dbReference>
<dbReference type="GO" id="GO:0008206">
    <property type="term" value="P:bile acid metabolic process"/>
    <property type="evidence" value="ECO:0007669"/>
    <property type="project" value="UniProtKB-ARBA"/>
</dbReference>
<keyword evidence="2" id="KW-0560">Oxidoreductase</keyword>
<keyword evidence="5" id="KW-1185">Reference proteome</keyword>
<dbReference type="Proteomes" id="UP001164557">
    <property type="component" value="Chromosome"/>
</dbReference>
<proteinExistence type="inferred from homology"/>
<evidence type="ECO:0000256" key="1">
    <source>
        <dbReference type="ARBA" id="ARBA00006484"/>
    </source>
</evidence>
<dbReference type="AlphaFoldDB" id="A0AA47B4I4"/>
<dbReference type="CDD" id="cd05233">
    <property type="entry name" value="SDR_c"/>
    <property type="match status" value="1"/>
</dbReference>
<dbReference type="InterPro" id="IPR036291">
    <property type="entry name" value="NAD(P)-bd_dom_sf"/>
</dbReference>
<dbReference type="Gene3D" id="3.40.50.720">
    <property type="entry name" value="NAD(P)-binding Rossmann-like Domain"/>
    <property type="match status" value="1"/>
</dbReference>
<organism evidence="4 5">
    <name type="scientific">Lactobacillus helsingborgensis</name>
    <dbReference type="NCBI Taxonomy" id="1218494"/>
    <lineage>
        <taxon>Bacteria</taxon>
        <taxon>Bacillati</taxon>
        <taxon>Bacillota</taxon>
        <taxon>Bacilli</taxon>
        <taxon>Lactobacillales</taxon>
        <taxon>Lactobacillaceae</taxon>
        <taxon>Lactobacillus</taxon>
    </lineage>
</organism>
<dbReference type="FunFam" id="3.40.50.720:FF:000084">
    <property type="entry name" value="Short-chain dehydrogenase reductase"/>
    <property type="match status" value="1"/>
</dbReference>
<dbReference type="GO" id="GO:0048038">
    <property type="term" value="F:quinone binding"/>
    <property type="evidence" value="ECO:0007669"/>
    <property type="project" value="TreeGrafter"/>
</dbReference>
<dbReference type="PRINTS" id="PR00081">
    <property type="entry name" value="GDHRDH"/>
</dbReference>
<comment type="similarity">
    <text evidence="1 3">Belongs to the short-chain dehydrogenases/reductases (SDR) family.</text>
</comment>
<dbReference type="RefSeq" id="WP_046326600.1">
    <property type="nucleotide sequence ID" value="NZ_CP084389.1"/>
</dbReference>
<dbReference type="InterPro" id="IPR002347">
    <property type="entry name" value="SDR_fam"/>
</dbReference>
<dbReference type="SUPFAM" id="SSF51735">
    <property type="entry name" value="NAD(P)-binding Rossmann-fold domains"/>
    <property type="match status" value="1"/>
</dbReference>
<dbReference type="PRINTS" id="PR00080">
    <property type="entry name" value="SDRFAMILY"/>
</dbReference>
<accession>A0AA47B4I4</accession>
<dbReference type="GO" id="GO:0016616">
    <property type="term" value="F:oxidoreductase activity, acting on the CH-OH group of donors, NAD or NADP as acceptor"/>
    <property type="evidence" value="ECO:0007669"/>
    <property type="project" value="TreeGrafter"/>
</dbReference>
<reference evidence="4" key="1">
    <citation type="submission" date="2021-09" db="EMBL/GenBank/DDBJ databases">
        <title>Lactobacillus species from Apis mellifera, Switzerland.</title>
        <authorList>
            <person name="Pfister J."/>
            <person name="Brown A."/>
            <person name="Neumann P."/>
            <person name="Collaud A."/>
            <person name="Retschnig G."/>
            <person name="Perreten V."/>
        </authorList>
    </citation>
    <scope>NUCLEOTIDE SEQUENCE</scope>
    <source>
        <strain evidence="4">IBH002</strain>
    </source>
</reference>
<gene>
    <name evidence="4" type="ORF">LDX53_00890</name>
</gene>
<evidence type="ECO:0000313" key="4">
    <source>
        <dbReference type="EMBL" id="UZX29823.1"/>
    </source>
</evidence>
<dbReference type="GO" id="GO:0006633">
    <property type="term" value="P:fatty acid biosynthetic process"/>
    <property type="evidence" value="ECO:0007669"/>
    <property type="project" value="TreeGrafter"/>
</dbReference>
<protein>
    <submittedName>
        <fullName evidence="4">SDR family NAD(P)-dependent oxidoreductase</fullName>
    </submittedName>
</protein>
<evidence type="ECO:0000256" key="3">
    <source>
        <dbReference type="RuleBase" id="RU000363"/>
    </source>
</evidence>
<name>A0AA47B4I4_9LACO</name>
<dbReference type="PANTHER" id="PTHR42760">
    <property type="entry name" value="SHORT-CHAIN DEHYDROGENASES/REDUCTASES FAMILY MEMBER"/>
    <property type="match status" value="1"/>
</dbReference>
<sequence>MTQQWVNLEGKVAIVTGGSMGLGEAMVNELAANGAQVISLDVAANDAHKNQANVATMTCDVSHQKEVTAVVKQIVDQYGHIDVLVNNAGVSRPRMLVDYYGTHPEYELSEDDFDFMTNINQKGVVFCAQAVARVMIKQKAGVIINMSSEAGLEGSKGQSCYSGNKAAVAVYTKAWAKELGQFNIRVVAVAPGVNERTPMNNDAAFKALAYTRGQDPNNISSDYKAIIPLGRPGKISEIADLITYLSSDHASYISGTTINITGAKSTR</sequence>
<dbReference type="Pfam" id="PF00106">
    <property type="entry name" value="adh_short"/>
    <property type="match status" value="1"/>
</dbReference>
<evidence type="ECO:0000256" key="2">
    <source>
        <dbReference type="ARBA" id="ARBA00023002"/>
    </source>
</evidence>